<comment type="caution">
    <text evidence="1">The sequence shown here is derived from an EMBL/GenBank/DDBJ whole genome shotgun (WGS) entry which is preliminary data.</text>
</comment>
<evidence type="ECO:0000313" key="2">
    <source>
        <dbReference type="Proteomes" id="UP000266172"/>
    </source>
</evidence>
<evidence type="ECO:0000313" key="1">
    <source>
        <dbReference type="EMBL" id="RGS41935.1"/>
    </source>
</evidence>
<dbReference type="EMBL" id="QRVL01000001">
    <property type="protein sequence ID" value="RGS41935.1"/>
    <property type="molecule type" value="Genomic_DNA"/>
</dbReference>
<reference evidence="1 2" key="1">
    <citation type="submission" date="2018-08" db="EMBL/GenBank/DDBJ databases">
        <title>A genome reference for cultivated species of the human gut microbiota.</title>
        <authorList>
            <person name="Zou Y."/>
            <person name="Xue W."/>
            <person name="Luo G."/>
        </authorList>
    </citation>
    <scope>NUCLEOTIDE SEQUENCE [LARGE SCALE GENOMIC DNA]</scope>
    <source>
        <strain evidence="1 2">AF22-12AC</strain>
    </source>
</reference>
<dbReference type="GeneID" id="86988856"/>
<accession>A0A395VE41</accession>
<organism evidence="1 2">
    <name type="scientific">Roseburia hominis</name>
    <dbReference type="NCBI Taxonomy" id="301301"/>
    <lineage>
        <taxon>Bacteria</taxon>
        <taxon>Bacillati</taxon>
        <taxon>Bacillota</taxon>
        <taxon>Clostridia</taxon>
        <taxon>Lachnospirales</taxon>
        <taxon>Lachnospiraceae</taxon>
        <taxon>Roseburia</taxon>
    </lineage>
</organism>
<dbReference type="RefSeq" id="WP_012742909.1">
    <property type="nucleotide sequence ID" value="NZ_JAWGYD010000004.1"/>
</dbReference>
<name>A0A395VE41_9FIRM</name>
<gene>
    <name evidence="1" type="ORF">DWX93_00925</name>
</gene>
<dbReference type="Proteomes" id="UP000266172">
    <property type="component" value="Unassembled WGS sequence"/>
</dbReference>
<protein>
    <submittedName>
        <fullName evidence="1">Uncharacterized protein</fullName>
    </submittedName>
</protein>
<dbReference type="AlphaFoldDB" id="A0A395VE41"/>
<sequence length="81" mass="9362">MNIGVEVLKESVIRVQSQLNDWMDCVFVVSKDDEEKAREVLEKAWDSFWEDGDGWCYGNYLEDKLVNAGIAFDAYYADAEE</sequence>
<proteinExistence type="predicted"/>